<dbReference type="EMBL" id="UINC01016100">
    <property type="protein sequence ID" value="SVA67313.1"/>
    <property type="molecule type" value="Genomic_DNA"/>
</dbReference>
<feature type="region of interest" description="Disordered" evidence="1">
    <location>
        <begin position="692"/>
        <end position="726"/>
    </location>
</feature>
<feature type="non-terminal residue" evidence="2">
    <location>
        <position position="947"/>
    </location>
</feature>
<accession>A0A381XSV2</accession>
<evidence type="ECO:0000313" key="2">
    <source>
        <dbReference type="EMBL" id="SVA67313.1"/>
    </source>
</evidence>
<evidence type="ECO:0000256" key="1">
    <source>
        <dbReference type="SAM" id="MobiDB-lite"/>
    </source>
</evidence>
<dbReference type="AlphaFoldDB" id="A0A381XSV2"/>
<gene>
    <name evidence="2" type="ORF">METZ01_LOCUS120167</name>
</gene>
<organism evidence="2">
    <name type="scientific">marine metagenome</name>
    <dbReference type="NCBI Taxonomy" id="408172"/>
    <lineage>
        <taxon>unclassified sequences</taxon>
        <taxon>metagenomes</taxon>
        <taxon>ecological metagenomes</taxon>
    </lineage>
</organism>
<feature type="non-terminal residue" evidence="2">
    <location>
        <position position="1"/>
    </location>
</feature>
<feature type="region of interest" description="Disordered" evidence="1">
    <location>
        <begin position="589"/>
        <end position="647"/>
    </location>
</feature>
<proteinExistence type="predicted"/>
<protein>
    <submittedName>
        <fullName evidence="2">Uncharacterized protein</fullName>
    </submittedName>
</protein>
<name>A0A381XSV2_9ZZZZ</name>
<sequence>ADLRLPRVLGTESGFELVLHEACRREAARLAFPMINPLPEMRWGRGKTAALAELHSFLSQESAAAVWDGPGITSFRTVIRQLEKRLGGTHPDMVASRIIDGLNSEDKPFSLLDVDGIIMLDHPPGMPRSHVGIMLAVSRHCPIHQLAHPGNFRLGHHGLLLLDQHPVKTQSDLPSWVPPHQPDSTSSDAVAKRVLLQRESHSFDAVIEIARERLDSSASTSLIIVDPALESNLPRWERSLRALGVPLPPSREPAHTHSLGHWLVALATLPHGPDAFSLEALRSLSLQTTLRAFVEPEDHPTEDRVCPRADPDMLTELARGEHVLGGPGALAKWLQTIARPPISERDHFRKESTQWWLLCVADSLRPLLKGEDRAALDETSRVGCHTGQELPSIGSSASGDDWLLSILGMINLESAMESCDGEGSTPAAVAQAVFRDLQALRSMQSSLGHSTPEMGPDWVEEFASLVRSSSIQSGASQASGRVRVLTPAAALGCSADTIVLANLSSSSWDLRTPKMAFLGDEERHSLDLLRPDGPIRDARHQLEHLLAAAHEVLILDPSLDDASPAAAPIREWAATHDPDDDAEVMCVEPERPVSPRGLRQSDGTSLRNMLPPGRPPLNPSAVSISVDSELQRDRQRRQPSHADDDGYLAQAAAPHLFSIDRVDLTRRTPAGIEPPRSHDRWPVVGGFVAGGKKTPTIDPRPFAPHATGTEVSDSRHGHSAGAGQDVPLWSPSRLHEWLKCPRMGWLSNGLRAEEDELQAEDLDPRIHGELLHNVHHDLICQTLGFDIGTERAFGADGSVSSVARSGRSENELMRIALESLDSRAPWLDRTDAVSTHRLMILTGMNREEWNRWLAEPGPVPPSGRVGTIVRAESAVRHAAPVCLEWSIADFDEEGIEISIPTELTGGEEIPSIRLRGYIDRVDILPMDEIANEWLDQDGDESIAPLRV</sequence>
<reference evidence="2" key="1">
    <citation type="submission" date="2018-05" db="EMBL/GenBank/DDBJ databases">
        <authorList>
            <person name="Lanie J.A."/>
            <person name="Ng W.-L."/>
            <person name="Kazmierczak K.M."/>
            <person name="Andrzejewski T.M."/>
            <person name="Davidsen T.M."/>
            <person name="Wayne K.J."/>
            <person name="Tettelin H."/>
            <person name="Glass J.I."/>
            <person name="Rusch D."/>
            <person name="Podicherti R."/>
            <person name="Tsui H.-C.T."/>
            <person name="Winkler M.E."/>
        </authorList>
    </citation>
    <scope>NUCLEOTIDE SEQUENCE</scope>
</reference>